<evidence type="ECO:0000256" key="1">
    <source>
        <dbReference type="SAM" id="Phobius"/>
    </source>
</evidence>
<organism evidence="2 3">
    <name type="scientific">Artemisia annua</name>
    <name type="common">Sweet wormwood</name>
    <dbReference type="NCBI Taxonomy" id="35608"/>
    <lineage>
        <taxon>Eukaryota</taxon>
        <taxon>Viridiplantae</taxon>
        <taxon>Streptophyta</taxon>
        <taxon>Embryophyta</taxon>
        <taxon>Tracheophyta</taxon>
        <taxon>Spermatophyta</taxon>
        <taxon>Magnoliopsida</taxon>
        <taxon>eudicotyledons</taxon>
        <taxon>Gunneridae</taxon>
        <taxon>Pentapetalae</taxon>
        <taxon>asterids</taxon>
        <taxon>campanulids</taxon>
        <taxon>Asterales</taxon>
        <taxon>Asteraceae</taxon>
        <taxon>Asteroideae</taxon>
        <taxon>Anthemideae</taxon>
        <taxon>Artemisiinae</taxon>
        <taxon>Artemisia</taxon>
    </lineage>
</organism>
<evidence type="ECO:0000313" key="2">
    <source>
        <dbReference type="EMBL" id="PWA42806.1"/>
    </source>
</evidence>
<dbReference type="GO" id="GO:0012505">
    <property type="term" value="C:endomembrane system"/>
    <property type="evidence" value="ECO:0007669"/>
    <property type="project" value="TreeGrafter"/>
</dbReference>
<protein>
    <submittedName>
        <fullName evidence="2">Strictosidine synthase-like 4</fullName>
    </submittedName>
</protein>
<dbReference type="GO" id="GO:0016787">
    <property type="term" value="F:hydrolase activity"/>
    <property type="evidence" value="ECO:0007669"/>
    <property type="project" value="TreeGrafter"/>
</dbReference>
<dbReference type="SUPFAM" id="SSF63825">
    <property type="entry name" value="YWTD domain"/>
    <property type="match status" value="1"/>
</dbReference>
<dbReference type="PANTHER" id="PTHR10426">
    <property type="entry name" value="STRICTOSIDINE SYNTHASE-RELATED"/>
    <property type="match status" value="1"/>
</dbReference>
<dbReference type="OrthoDB" id="5307922at2759"/>
<dbReference type="PANTHER" id="PTHR10426:SF88">
    <property type="entry name" value="ADIPOCYTE PLASMA MEMBRANE-ASSOCIATED PROTEIN HEMOMUCIN-RELATED"/>
    <property type="match status" value="1"/>
</dbReference>
<name>A0A2U1L1C8_ARTAN</name>
<dbReference type="STRING" id="35608.A0A2U1L1C8"/>
<sequence length="217" mass="23692">MPESPSPNSQPNLSTTTETTALSWRKDLLITLVCTIAIALLLVHYDNFDAAAYPDQELAKKSVFEVPRVNSRVLHGSDKIGEGQLLGPEDIVYDPKLGVIYTSCVDGWIKRVRVNDSMVEDWVNTGGRPLGLALGHSGEIYVADAYKIGEGQLLGPEDIVYDPKLGVIYTSCVDGWIKRVRVNDSMVEDWVNTGGRPLGLALGHSGEIYVADAYKVS</sequence>
<dbReference type="EMBL" id="PKPP01012183">
    <property type="protein sequence ID" value="PWA42806.1"/>
    <property type="molecule type" value="Genomic_DNA"/>
</dbReference>
<dbReference type="AlphaFoldDB" id="A0A2U1L1C8"/>
<keyword evidence="1" id="KW-0472">Membrane</keyword>
<keyword evidence="1" id="KW-0812">Transmembrane</keyword>
<accession>A0A2U1L1C8</accession>
<keyword evidence="1" id="KW-1133">Transmembrane helix</keyword>
<evidence type="ECO:0000313" key="3">
    <source>
        <dbReference type="Proteomes" id="UP000245207"/>
    </source>
</evidence>
<keyword evidence="3" id="KW-1185">Reference proteome</keyword>
<dbReference type="Proteomes" id="UP000245207">
    <property type="component" value="Unassembled WGS sequence"/>
</dbReference>
<dbReference type="InterPro" id="IPR011042">
    <property type="entry name" value="6-blade_b-propeller_TolB-like"/>
</dbReference>
<dbReference type="Gene3D" id="2.120.10.30">
    <property type="entry name" value="TolB, C-terminal domain"/>
    <property type="match status" value="2"/>
</dbReference>
<feature type="transmembrane region" description="Helical" evidence="1">
    <location>
        <begin position="28"/>
        <end position="45"/>
    </location>
</feature>
<reference evidence="2 3" key="1">
    <citation type="journal article" date="2018" name="Mol. Plant">
        <title>The genome of Artemisia annua provides insight into the evolution of Asteraceae family and artemisinin biosynthesis.</title>
        <authorList>
            <person name="Shen Q."/>
            <person name="Zhang L."/>
            <person name="Liao Z."/>
            <person name="Wang S."/>
            <person name="Yan T."/>
            <person name="Shi P."/>
            <person name="Liu M."/>
            <person name="Fu X."/>
            <person name="Pan Q."/>
            <person name="Wang Y."/>
            <person name="Lv Z."/>
            <person name="Lu X."/>
            <person name="Zhang F."/>
            <person name="Jiang W."/>
            <person name="Ma Y."/>
            <person name="Chen M."/>
            <person name="Hao X."/>
            <person name="Li L."/>
            <person name="Tang Y."/>
            <person name="Lv G."/>
            <person name="Zhou Y."/>
            <person name="Sun X."/>
            <person name="Brodelius P.E."/>
            <person name="Rose J.K.C."/>
            <person name="Tang K."/>
        </authorList>
    </citation>
    <scope>NUCLEOTIDE SEQUENCE [LARGE SCALE GENOMIC DNA]</scope>
    <source>
        <strain evidence="3">cv. Huhao1</strain>
        <tissue evidence="2">Leaf</tissue>
    </source>
</reference>
<gene>
    <name evidence="2" type="ORF">CTI12_AA541180</name>
</gene>
<dbReference type="Pfam" id="PF20067">
    <property type="entry name" value="SSL_N"/>
    <property type="match status" value="2"/>
</dbReference>
<comment type="caution">
    <text evidence="2">The sequence shown here is derived from an EMBL/GenBank/DDBJ whole genome shotgun (WGS) entry which is preliminary data.</text>
</comment>
<proteinExistence type="predicted"/>